<feature type="domain" description="DUF4131" evidence="8">
    <location>
        <begin position="72"/>
        <end position="227"/>
    </location>
</feature>
<evidence type="ECO:0000256" key="4">
    <source>
        <dbReference type="ARBA" id="ARBA00022989"/>
    </source>
</evidence>
<keyword evidence="4 6" id="KW-1133">Transmembrane helix</keyword>
<accession>A0A845ADM5</accession>
<keyword evidence="2" id="KW-1003">Cell membrane</keyword>
<feature type="transmembrane region" description="Helical" evidence="6">
    <location>
        <begin position="291"/>
        <end position="314"/>
    </location>
</feature>
<feature type="transmembrane region" description="Helical" evidence="6">
    <location>
        <begin position="103"/>
        <end position="120"/>
    </location>
</feature>
<organism evidence="9 10">
    <name type="scientific">Altericroceibacterium indicum</name>
    <dbReference type="NCBI Taxonomy" id="374177"/>
    <lineage>
        <taxon>Bacteria</taxon>
        <taxon>Pseudomonadati</taxon>
        <taxon>Pseudomonadota</taxon>
        <taxon>Alphaproteobacteria</taxon>
        <taxon>Sphingomonadales</taxon>
        <taxon>Erythrobacteraceae</taxon>
        <taxon>Altericroceibacterium</taxon>
    </lineage>
</organism>
<evidence type="ECO:0000256" key="6">
    <source>
        <dbReference type="SAM" id="Phobius"/>
    </source>
</evidence>
<feature type="transmembrane region" description="Helical" evidence="6">
    <location>
        <begin position="463"/>
        <end position="489"/>
    </location>
</feature>
<evidence type="ECO:0000259" key="7">
    <source>
        <dbReference type="Pfam" id="PF03772"/>
    </source>
</evidence>
<feature type="transmembrane region" description="Helical" evidence="6">
    <location>
        <begin position="437"/>
        <end position="457"/>
    </location>
</feature>
<evidence type="ECO:0000256" key="1">
    <source>
        <dbReference type="ARBA" id="ARBA00004651"/>
    </source>
</evidence>
<evidence type="ECO:0000256" key="5">
    <source>
        <dbReference type="ARBA" id="ARBA00023136"/>
    </source>
</evidence>
<feature type="transmembrane region" description="Helical" evidence="6">
    <location>
        <begin position="523"/>
        <end position="546"/>
    </location>
</feature>
<dbReference type="Pfam" id="PF03772">
    <property type="entry name" value="Competence"/>
    <property type="match status" value="1"/>
</dbReference>
<dbReference type="GO" id="GO:0005886">
    <property type="term" value="C:plasma membrane"/>
    <property type="evidence" value="ECO:0007669"/>
    <property type="project" value="UniProtKB-SubCell"/>
</dbReference>
<dbReference type="InterPro" id="IPR004477">
    <property type="entry name" value="ComEC_N"/>
</dbReference>
<keyword evidence="5 6" id="KW-0472">Membrane</keyword>
<feature type="transmembrane region" description="Helical" evidence="6">
    <location>
        <begin position="326"/>
        <end position="344"/>
    </location>
</feature>
<dbReference type="InterPro" id="IPR025405">
    <property type="entry name" value="DUF4131"/>
</dbReference>
<comment type="subcellular location">
    <subcellularLocation>
        <location evidence="1">Cell membrane</location>
        <topology evidence="1">Multi-pass membrane protein</topology>
    </subcellularLocation>
</comment>
<evidence type="ECO:0000256" key="3">
    <source>
        <dbReference type="ARBA" id="ARBA00022692"/>
    </source>
</evidence>
<dbReference type="OrthoDB" id="9790149at2"/>
<keyword evidence="3 6" id="KW-0812">Transmembrane</keyword>
<protein>
    <submittedName>
        <fullName evidence="9">DUF4131 domain-containing protein</fullName>
    </submittedName>
</protein>
<comment type="caution">
    <text evidence="9">The sequence shown here is derived from an EMBL/GenBank/DDBJ whole genome shotgun (WGS) entry which is preliminary data.</text>
</comment>
<dbReference type="EMBL" id="WTYQ01000001">
    <property type="protein sequence ID" value="MXP25288.1"/>
    <property type="molecule type" value="Genomic_DNA"/>
</dbReference>
<dbReference type="AlphaFoldDB" id="A0A845ADM5"/>
<feature type="transmembrane region" description="Helical" evidence="6">
    <location>
        <begin position="50"/>
        <end position="67"/>
    </location>
</feature>
<evidence type="ECO:0000256" key="2">
    <source>
        <dbReference type="ARBA" id="ARBA00022475"/>
    </source>
</evidence>
<dbReference type="Proteomes" id="UP000460561">
    <property type="component" value="Unassembled WGS sequence"/>
</dbReference>
<gene>
    <name evidence="9" type="ORF">GRI39_04415</name>
</gene>
<dbReference type="Pfam" id="PF13567">
    <property type="entry name" value="DUF4131"/>
    <property type="match status" value="1"/>
</dbReference>
<evidence type="ECO:0000259" key="8">
    <source>
        <dbReference type="Pfam" id="PF13567"/>
    </source>
</evidence>
<dbReference type="InterPro" id="IPR052159">
    <property type="entry name" value="Competence_DNA_uptake"/>
</dbReference>
<proteinExistence type="predicted"/>
<feature type="transmembrane region" description="Helical" evidence="6">
    <location>
        <begin position="553"/>
        <end position="571"/>
    </location>
</feature>
<feature type="transmembrane region" description="Helical" evidence="6">
    <location>
        <begin position="374"/>
        <end position="391"/>
    </location>
</feature>
<name>A0A845ADM5_9SPHN</name>
<keyword evidence="10" id="KW-1185">Reference proteome</keyword>
<dbReference type="PANTHER" id="PTHR30619:SF1">
    <property type="entry name" value="RECOMBINATION PROTEIN 2"/>
    <property type="match status" value="1"/>
</dbReference>
<evidence type="ECO:0000313" key="9">
    <source>
        <dbReference type="EMBL" id="MXP25288.1"/>
    </source>
</evidence>
<dbReference type="NCBIfam" id="TIGR00360">
    <property type="entry name" value="ComEC_N-term"/>
    <property type="match status" value="1"/>
</dbReference>
<evidence type="ECO:0000313" key="10">
    <source>
        <dbReference type="Proteomes" id="UP000460561"/>
    </source>
</evidence>
<sequence>MGRGQTPMIPFGDMIDNAALPRTHWRKRALLSSLGDRADAFLAHAGFDRAPWLVVAFASGIGLWFVLSSPFWWLLTIVIALLTGACGYFLWRKKDQRHELQIAIMACCLCLAFGVALVWARSEIVGAPAIERPQIARLNARILQRIEQPASGRVRLVLATRSLEDGKASKIRVNLPLEKDYPELREGAVIGLQARLMPPAPPPLPGGYDFARAAWFQGFVATGSVLGDVELLESGKESRFFSGLQRFLSSHVRNNLGGPAGHIAAAFASGDRGSISDEDDAAMRDSGLTHLLSISGLHVSAVIAGAYFIALKLFGLFPSLALRYRLPLLAAAFSALAGIGYTLLTGAEVPTVRSCIGAVLVLLALALGREPLSLRMVAVAAFVVLLIWPESLVGPSFQMSFSAVIAIVALHSAAPIRAFLAPREESSLTWMARRTAMLLLTGVVIELALMPIVLFHFHRAGVYGAFANVIAIPLVTFVSMPLIALALVLDIIGLGAPVWWCVGKSLDLLLGIAHFTASQPGSVTMLPVMSAGTFALFASGALWLGLWRGRSRLMGFVPIAVGVLIVLSTPPPDILITGDGRHVVITGEGDQLLSLRDINSDFTRDNLKELSGVDSELLSLPDWPASRCSQDFCVVELNREGKNWQILMARSRALISERNLAAACERSDIVVANRFLPRSCKPRWLKADRNMLIHSGGLSISLADQKIRSVADMQGKHGWAQHWSDGR</sequence>
<dbReference type="PANTHER" id="PTHR30619">
    <property type="entry name" value="DNA INTERNALIZATION/COMPETENCE PROTEIN COMEC/REC2"/>
    <property type="match status" value="1"/>
</dbReference>
<feature type="transmembrane region" description="Helical" evidence="6">
    <location>
        <begin position="350"/>
        <end position="367"/>
    </location>
</feature>
<reference evidence="9 10" key="1">
    <citation type="submission" date="2019-12" db="EMBL/GenBank/DDBJ databases">
        <title>Genomic-based taxomic classification of the family Erythrobacteraceae.</title>
        <authorList>
            <person name="Xu L."/>
        </authorList>
    </citation>
    <scope>NUCLEOTIDE SEQUENCE [LARGE SCALE GENOMIC DNA]</scope>
    <source>
        <strain evidence="9 10">DSM 18604</strain>
    </source>
</reference>
<feature type="transmembrane region" description="Helical" evidence="6">
    <location>
        <begin position="397"/>
        <end position="416"/>
    </location>
</feature>
<feature type="domain" description="ComEC/Rec2-related protein" evidence="7">
    <location>
        <begin position="269"/>
        <end position="550"/>
    </location>
</feature>
<feature type="transmembrane region" description="Helical" evidence="6">
    <location>
        <begin position="73"/>
        <end position="91"/>
    </location>
</feature>